<dbReference type="InterPro" id="IPR013805">
    <property type="entry name" value="GrpE_CC"/>
</dbReference>
<evidence type="ECO:0000313" key="7">
    <source>
        <dbReference type="Proteomes" id="UP000219688"/>
    </source>
</evidence>
<comment type="subcellular location">
    <subcellularLocation>
        <location evidence="3">Cytoplasm</location>
    </subcellularLocation>
</comment>
<comment type="function">
    <text evidence="3">Participates actively in the response to hyperosmotic and heat shock by preventing the aggregation of stress-denatured proteins, in association with DnaK and GrpE. It is the nucleotide exchange factor for DnaK and may function as a thermosensor. Unfolded proteins bind initially to DnaJ; upon interaction with the DnaJ-bound protein, DnaK hydrolyzes its bound ATP, resulting in the formation of a stable complex. GrpE releases ADP from DnaK; ATP binding to DnaK triggers the release of the substrate protein, thus completing the reaction cycle. Several rounds of ATP-dependent interactions between DnaJ, DnaK and GrpE are required for fully efficient folding.</text>
</comment>
<gene>
    <name evidence="3" type="primary">grpE</name>
    <name evidence="6" type="ORF">SAMN05421879_11218</name>
</gene>
<feature type="region of interest" description="Disordered" evidence="5">
    <location>
        <begin position="1"/>
        <end position="94"/>
    </location>
</feature>
<dbReference type="GO" id="GO:0005737">
    <property type="term" value="C:cytoplasm"/>
    <property type="evidence" value="ECO:0007669"/>
    <property type="project" value="UniProtKB-SubCell"/>
</dbReference>
<evidence type="ECO:0000256" key="4">
    <source>
        <dbReference type="RuleBase" id="RU004478"/>
    </source>
</evidence>
<dbReference type="PANTHER" id="PTHR21237:SF23">
    <property type="entry name" value="GRPE PROTEIN HOMOLOG, MITOCHONDRIAL"/>
    <property type="match status" value="1"/>
</dbReference>
<proteinExistence type="inferred from homology"/>
<feature type="compositionally biased region" description="Basic and acidic residues" evidence="5">
    <location>
        <begin position="23"/>
        <end position="49"/>
    </location>
</feature>
<protein>
    <recommendedName>
        <fullName evidence="3">Protein GrpE</fullName>
    </recommendedName>
    <alternativeName>
        <fullName evidence="3">HSP-70 cofactor</fullName>
    </alternativeName>
</protein>
<accession>A0A285VUL6</accession>
<dbReference type="AlphaFoldDB" id="A0A285VUL6"/>
<dbReference type="PANTHER" id="PTHR21237">
    <property type="entry name" value="GRPE PROTEIN"/>
    <property type="match status" value="1"/>
</dbReference>
<dbReference type="PRINTS" id="PR00773">
    <property type="entry name" value="GRPEPROTEIN"/>
</dbReference>
<dbReference type="RefSeq" id="WP_244903864.1">
    <property type="nucleotide sequence ID" value="NZ_OBQK01000012.1"/>
</dbReference>
<comment type="subunit">
    <text evidence="3">Homodimer.</text>
</comment>
<feature type="compositionally biased region" description="Low complexity" evidence="5">
    <location>
        <begin position="55"/>
        <end position="79"/>
    </location>
</feature>
<dbReference type="Pfam" id="PF01025">
    <property type="entry name" value="GrpE"/>
    <property type="match status" value="1"/>
</dbReference>
<dbReference type="GO" id="GO:0042803">
    <property type="term" value="F:protein homodimerization activity"/>
    <property type="evidence" value="ECO:0007669"/>
    <property type="project" value="InterPro"/>
</dbReference>
<dbReference type="GO" id="GO:0051082">
    <property type="term" value="F:unfolded protein binding"/>
    <property type="evidence" value="ECO:0007669"/>
    <property type="project" value="TreeGrafter"/>
</dbReference>
<dbReference type="GO" id="GO:0000774">
    <property type="term" value="F:adenyl-nucleotide exchange factor activity"/>
    <property type="evidence" value="ECO:0007669"/>
    <property type="project" value="InterPro"/>
</dbReference>
<name>A0A285VUL6_9MICO</name>
<dbReference type="CDD" id="cd00446">
    <property type="entry name" value="GrpE"/>
    <property type="match status" value="1"/>
</dbReference>
<keyword evidence="7" id="KW-1185">Reference proteome</keyword>
<reference evidence="7" key="1">
    <citation type="submission" date="2017-08" db="EMBL/GenBank/DDBJ databases">
        <authorList>
            <person name="Varghese N."/>
            <person name="Submissions S."/>
        </authorList>
    </citation>
    <scope>NUCLEOTIDE SEQUENCE [LARGE SCALE GENOMIC DNA]</scope>
    <source>
        <strain evidence="7">USBA17B2</strain>
    </source>
</reference>
<keyword evidence="3" id="KW-0346">Stress response</keyword>
<dbReference type="SUPFAM" id="SSF51064">
    <property type="entry name" value="Head domain of nucleotide exchange factor GrpE"/>
    <property type="match status" value="1"/>
</dbReference>
<comment type="similarity">
    <text evidence="1 3 4">Belongs to the GrpE family.</text>
</comment>
<evidence type="ECO:0000256" key="1">
    <source>
        <dbReference type="ARBA" id="ARBA00009054"/>
    </source>
</evidence>
<organism evidence="6 7">
    <name type="scientific">Ornithinimicrobium cerasi</name>
    <dbReference type="NCBI Taxonomy" id="2248773"/>
    <lineage>
        <taxon>Bacteria</taxon>
        <taxon>Bacillati</taxon>
        <taxon>Actinomycetota</taxon>
        <taxon>Actinomycetes</taxon>
        <taxon>Micrococcales</taxon>
        <taxon>Ornithinimicrobiaceae</taxon>
        <taxon>Ornithinimicrobium</taxon>
    </lineage>
</organism>
<dbReference type="EMBL" id="OBQK01000012">
    <property type="protein sequence ID" value="SOC57308.1"/>
    <property type="molecule type" value="Genomic_DNA"/>
</dbReference>
<evidence type="ECO:0000256" key="2">
    <source>
        <dbReference type="ARBA" id="ARBA00023186"/>
    </source>
</evidence>
<dbReference type="Proteomes" id="UP000219688">
    <property type="component" value="Unassembled WGS sequence"/>
</dbReference>
<dbReference type="SUPFAM" id="SSF58014">
    <property type="entry name" value="Coiled-coil domain of nucleotide exchange factor GrpE"/>
    <property type="match status" value="1"/>
</dbReference>
<dbReference type="InterPro" id="IPR009012">
    <property type="entry name" value="GrpE_head"/>
</dbReference>
<evidence type="ECO:0000256" key="5">
    <source>
        <dbReference type="SAM" id="MobiDB-lite"/>
    </source>
</evidence>
<dbReference type="HAMAP" id="MF_01151">
    <property type="entry name" value="GrpE"/>
    <property type="match status" value="1"/>
</dbReference>
<keyword evidence="2 3" id="KW-0143">Chaperone</keyword>
<dbReference type="GO" id="GO:0051087">
    <property type="term" value="F:protein-folding chaperone binding"/>
    <property type="evidence" value="ECO:0007669"/>
    <property type="project" value="InterPro"/>
</dbReference>
<dbReference type="Gene3D" id="3.90.20.20">
    <property type="match status" value="1"/>
</dbReference>
<dbReference type="GO" id="GO:0006457">
    <property type="term" value="P:protein folding"/>
    <property type="evidence" value="ECO:0007669"/>
    <property type="project" value="InterPro"/>
</dbReference>
<dbReference type="InterPro" id="IPR000740">
    <property type="entry name" value="GrpE"/>
</dbReference>
<dbReference type="Gene3D" id="2.30.22.10">
    <property type="entry name" value="Head domain of nucleotide exchange factor GrpE"/>
    <property type="match status" value="1"/>
</dbReference>
<evidence type="ECO:0000256" key="3">
    <source>
        <dbReference type="HAMAP-Rule" id="MF_01151"/>
    </source>
</evidence>
<keyword evidence="3" id="KW-0963">Cytoplasm</keyword>
<evidence type="ECO:0000313" key="6">
    <source>
        <dbReference type="EMBL" id="SOC57308.1"/>
    </source>
</evidence>
<sequence length="241" mass="25419">MTADDTARTGGPGEDEAAGRGPVIRDKRRIDPETGEARRAPASEPDRGDVGGGSDDAPAEPGAAAQTGAAAESGAAEPDPVVDGAVPADGPHPDTLLAAQRLEEMRRMQAEFVNFRNRTQRDREGDRARATGAVVESLLPVLDDIHWAREHGDLVEGTPLAAISEKIEQALGRFGVERVGEVGEVFDPTVHEALMHMPADSPDVEMPEGATEMTVVQVMQPGFRIGEQVVRAARVAVADPA</sequence>